<reference evidence="3" key="2">
    <citation type="submission" date="2022-03" db="EMBL/GenBank/DDBJ databases">
        <title>Draft title - Genomic analysis of global carrot germplasm unveils the trajectory of domestication and the origin of high carotenoid orange carrot.</title>
        <authorList>
            <person name="Iorizzo M."/>
            <person name="Ellison S."/>
            <person name="Senalik D."/>
            <person name="Macko-Podgorni A."/>
            <person name="Grzebelus D."/>
            <person name="Bostan H."/>
            <person name="Rolling W."/>
            <person name="Curaba J."/>
            <person name="Simon P."/>
        </authorList>
    </citation>
    <scope>NUCLEOTIDE SEQUENCE</scope>
    <source>
        <tissue evidence="3">Leaf</tissue>
    </source>
</reference>
<evidence type="ECO:0000313" key="2">
    <source>
        <dbReference type="EMBL" id="KZM81494.1"/>
    </source>
</evidence>
<reference evidence="2" key="1">
    <citation type="journal article" date="2016" name="Nat. Genet.">
        <title>A high-quality carrot genome assembly provides new insights into carotenoid accumulation and asterid genome evolution.</title>
        <authorList>
            <person name="Iorizzo M."/>
            <person name="Ellison S."/>
            <person name="Senalik D."/>
            <person name="Zeng P."/>
            <person name="Satapoomin P."/>
            <person name="Huang J."/>
            <person name="Bowman M."/>
            <person name="Iovene M."/>
            <person name="Sanseverino W."/>
            <person name="Cavagnaro P."/>
            <person name="Yildiz M."/>
            <person name="Macko-Podgorni A."/>
            <person name="Moranska E."/>
            <person name="Grzebelus E."/>
            <person name="Grzebelus D."/>
            <person name="Ashrafi H."/>
            <person name="Zheng Z."/>
            <person name="Cheng S."/>
            <person name="Spooner D."/>
            <person name="Van Deynze A."/>
            <person name="Simon P."/>
        </authorList>
    </citation>
    <scope>NUCLEOTIDE SEQUENCE [LARGE SCALE GENOMIC DNA]</scope>
    <source>
        <tissue evidence="2">Leaf</tissue>
    </source>
</reference>
<evidence type="ECO:0000313" key="3">
    <source>
        <dbReference type="EMBL" id="WOH13943.1"/>
    </source>
</evidence>
<sequence length="68" mass="7504">MLKYYWPSDLESIRFPILLCSFCAEHDPYASVLRGTADPDKSILAGEDESIAPTGAEKDDEVMPDGPE</sequence>
<accession>A0A175YD04</accession>
<evidence type="ECO:0000256" key="1">
    <source>
        <dbReference type="SAM" id="MobiDB-lite"/>
    </source>
</evidence>
<keyword evidence="4" id="KW-1185">Reference proteome</keyword>
<dbReference type="EMBL" id="LNRQ01000009">
    <property type="protein sequence ID" value="KZM81494.1"/>
    <property type="molecule type" value="Genomic_DNA"/>
</dbReference>
<name>A0A175YD04_DAUCS</name>
<organism evidence="2">
    <name type="scientific">Daucus carota subsp. sativus</name>
    <name type="common">Carrot</name>
    <dbReference type="NCBI Taxonomy" id="79200"/>
    <lineage>
        <taxon>Eukaryota</taxon>
        <taxon>Viridiplantae</taxon>
        <taxon>Streptophyta</taxon>
        <taxon>Embryophyta</taxon>
        <taxon>Tracheophyta</taxon>
        <taxon>Spermatophyta</taxon>
        <taxon>Magnoliopsida</taxon>
        <taxon>eudicotyledons</taxon>
        <taxon>Gunneridae</taxon>
        <taxon>Pentapetalae</taxon>
        <taxon>asterids</taxon>
        <taxon>campanulids</taxon>
        <taxon>Apiales</taxon>
        <taxon>Apiaceae</taxon>
        <taxon>Apioideae</taxon>
        <taxon>Scandiceae</taxon>
        <taxon>Daucinae</taxon>
        <taxon>Daucus</taxon>
        <taxon>Daucus sect. Daucus</taxon>
    </lineage>
</organism>
<dbReference type="Proteomes" id="UP000077755">
    <property type="component" value="Chromosome 9"/>
</dbReference>
<gene>
    <name evidence="2" type="ORF">DCAR_029107</name>
    <name evidence="3" type="ORF">DCAR_0933456</name>
</gene>
<proteinExistence type="predicted"/>
<dbReference type="EMBL" id="CP093351">
    <property type="protein sequence ID" value="WOH13943.1"/>
    <property type="molecule type" value="Genomic_DNA"/>
</dbReference>
<feature type="compositionally biased region" description="Acidic residues" evidence="1">
    <location>
        <begin position="58"/>
        <end position="68"/>
    </location>
</feature>
<feature type="region of interest" description="Disordered" evidence="1">
    <location>
        <begin position="37"/>
        <end position="68"/>
    </location>
</feature>
<evidence type="ECO:0000313" key="4">
    <source>
        <dbReference type="Proteomes" id="UP000077755"/>
    </source>
</evidence>
<dbReference type="AlphaFoldDB" id="A0A175YD04"/>
<dbReference type="Gramene" id="KZM81494">
    <property type="protein sequence ID" value="KZM81494"/>
    <property type="gene ID" value="DCAR_029107"/>
</dbReference>
<protein>
    <submittedName>
        <fullName evidence="2">Uncharacterized protein</fullName>
    </submittedName>
</protein>